<evidence type="ECO:0000256" key="2">
    <source>
        <dbReference type="ARBA" id="ARBA00004906"/>
    </source>
</evidence>
<dbReference type="InterPro" id="IPR001841">
    <property type="entry name" value="Znf_RING"/>
</dbReference>
<evidence type="ECO:0000313" key="11">
    <source>
        <dbReference type="Ensembl" id="ENSGMOP00000039427.1"/>
    </source>
</evidence>
<dbReference type="EC" id="2.3.2.27" evidence="9"/>
<dbReference type="GO" id="GO:0016567">
    <property type="term" value="P:protein ubiquitination"/>
    <property type="evidence" value="ECO:0007669"/>
    <property type="project" value="UniProtKB-UniRule"/>
</dbReference>
<reference evidence="11" key="1">
    <citation type="submission" date="2025-08" db="UniProtKB">
        <authorList>
            <consortium name="Ensembl"/>
        </authorList>
    </citation>
    <scope>IDENTIFICATION</scope>
</reference>
<proteinExistence type="inferred from homology"/>
<dbReference type="InterPro" id="IPR013083">
    <property type="entry name" value="Znf_RING/FYVE/PHD"/>
</dbReference>
<dbReference type="InterPro" id="IPR017907">
    <property type="entry name" value="Znf_RING_CS"/>
</dbReference>
<evidence type="ECO:0000256" key="3">
    <source>
        <dbReference type="ARBA" id="ARBA00009413"/>
    </source>
</evidence>
<dbReference type="PANTHER" id="PTHR12622">
    <property type="entry name" value="DELTEX-RELATED"/>
    <property type="match status" value="1"/>
</dbReference>
<dbReference type="InterPro" id="IPR039396">
    <property type="entry name" value="Deltex_C"/>
</dbReference>
<dbReference type="GO" id="GO:0005737">
    <property type="term" value="C:cytoplasm"/>
    <property type="evidence" value="ECO:0007669"/>
    <property type="project" value="UniProtKB-SubCell"/>
</dbReference>
<dbReference type="GO" id="GO:0007219">
    <property type="term" value="P:Notch signaling pathway"/>
    <property type="evidence" value="ECO:0007669"/>
    <property type="project" value="InterPro"/>
</dbReference>
<dbReference type="Ensembl" id="ENSGMOT00000042281.1">
    <property type="protein sequence ID" value="ENSGMOP00000039427.1"/>
    <property type="gene ID" value="ENSGMOG00000031340.1"/>
</dbReference>
<organism evidence="11 12">
    <name type="scientific">Gadus morhua</name>
    <name type="common">Atlantic cod</name>
    <dbReference type="NCBI Taxonomy" id="8049"/>
    <lineage>
        <taxon>Eukaryota</taxon>
        <taxon>Metazoa</taxon>
        <taxon>Chordata</taxon>
        <taxon>Craniata</taxon>
        <taxon>Vertebrata</taxon>
        <taxon>Euteleostomi</taxon>
        <taxon>Actinopterygii</taxon>
        <taxon>Neopterygii</taxon>
        <taxon>Teleostei</taxon>
        <taxon>Neoteleostei</taxon>
        <taxon>Acanthomorphata</taxon>
        <taxon>Zeiogadaria</taxon>
        <taxon>Gadariae</taxon>
        <taxon>Gadiformes</taxon>
        <taxon>Gadoidei</taxon>
        <taxon>Gadidae</taxon>
        <taxon>Gadus</taxon>
    </lineage>
</organism>
<dbReference type="Proteomes" id="UP000694546">
    <property type="component" value="Chromosome 6"/>
</dbReference>
<evidence type="ECO:0000256" key="9">
    <source>
        <dbReference type="RuleBase" id="RU367105"/>
    </source>
</evidence>
<keyword evidence="7 9" id="KW-0862">Zinc</keyword>
<comment type="similarity">
    <text evidence="3 9">Belongs to the Deltex family.</text>
</comment>
<comment type="catalytic activity">
    <reaction evidence="1 9">
        <text>S-ubiquitinyl-[E2 ubiquitin-conjugating enzyme]-L-cysteine + [acceptor protein]-L-lysine = [E2 ubiquitin-conjugating enzyme]-L-cysteine + N(6)-ubiquitinyl-[acceptor protein]-L-lysine.</text>
        <dbReference type="EC" id="2.3.2.27"/>
    </reaction>
</comment>
<reference evidence="11" key="2">
    <citation type="submission" date="2025-09" db="UniProtKB">
        <authorList>
            <consortium name="Ensembl"/>
        </authorList>
    </citation>
    <scope>IDENTIFICATION</scope>
</reference>
<evidence type="ECO:0000256" key="8">
    <source>
        <dbReference type="PROSITE-ProRule" id="PRU00175"/>
    </source>
</evidence>
<evidence type="ECO:0000259" key="10">
    <source>
        <dbReference type="PROSITE" id="PS50089"/>
    </source>
</evidence>
<evidence type="ECO:0000256" key="6">
    <source>
        <dbReference type="ARBA" id="ARBA00022771"/>
    </source>
</evidence>
<dbReference type="InterPro" id="IPR039399">
    <property type="entry name" value="Deltex_C_sf"/>
</dbReference>
<feature type="domain" description="RING-type" evidence="10">
    <location>
        <begin position="176"/>
        <end position="215"/>
    </location>
</feature>
<dbReference type="SMART" id="SM00184">
    <property type="entry name" value="RING"/>
    <property type="match status" value="1"/>
</dbReference>
<dbReference type="PROSITE" id="PS50089">
    <property type="entry name" value="ZF_RING_2"/>
    <property type="match status" value="1"/>
</dbReference>
<keyword evidence="6 8" id="KW-0863">Zinc-finger</keyword>
<evidence type="ECO:0000313" key="12">
    <source>
        <dbReference type="Proteomes" id="UP000694546"/>
    </source>
</evidence>
<comment type="pathway">
    <text evidence="2 9">Protein modification; protein ubiquitination.</text>
</comment>
<dbReference type="SUPFAM" id="SSF57850">
    <property type="entry name" value="RING/U-box"/>
    <property type="match status" value="1"/>
</dbReference>
<evidence type="ECO:0000256" key="7">
    <source>
        <dbReference type="ARBA" id="ARBA00022833"/>
    </source>
</evidence>
<dbReference type="CDD" id="cd09633">
    <property type="entry name" value="Deltex_C"/>
    <property type="match status" value="1"/>
</dbReference>
<dbReference type="Pfam" id="PF13639">
    <property type="entry name" value="zf-RING_2"/>
    <property type="match status" value="1"/>
</dbReference>
<protein>
    <recommendedName>
        <fullName evidence="9">E3 ubiquitin-protein ligase</fullName>
        <ecNumber evidence="9">2.3.2.27</ecNumber>
    </recommendedName>
</protein>
<dbReference type="PROSITE" id="PS00518">
    <property type="entry name" value="ZF_RING_1"/>
    <property type="match status" value="1"/>
</dbReference>
<name>A0A8C5FIP5_GADMO</name>
<evidence type="ECO:0000256" key="4">
    <source>
        <dbReference type="ARBA" id="ARBA00022679"/>
    </source>
</evidence>
<dbReference type="Pfam" id="PF18102">
    <property type="entry name" value="DTC"/>
    <property type="match status" value="1"/>
</dbReference>
<accession>A0A8C5FIP5</accession>
<dbReference type="GO" id="GO:0008270">
    <property type="term" value="F:zinc ion binding"/>
    <property type="evidence" value="ECO:0007669"/>
    <property type="project" value="UniProtKB-KW"/>
</dbReference>
<keyword evidence="4 9" id="KW-0808">Transferase</keyword>
<dbReference type="UniPathway" id="UPA00143"/>
<dbReference type="Gene3D" id="3.30.40.10">
    <property type="entry name" value="Zinc/RING finger domain, C3HC4 (zinc finger)"/>
    <property type="match status" value="1"/>
</dbReference>
<evidence type="ECO:0000256" key="1">
    <source>
        <dbReference type="ARBA" id="ARBA00000900"/>
    </source>
</evidence>
<sequence>MKLCTLGRPIKAVVAAPVMEYIKKRHSAELNKMKGSHVLTEELLSAETDSITMIFKPFNSRVRESRVRLVRERFVTFYQRIASNLHVTNVDIKQDQCRDLQIQFPELVIYPQPFGATVRGSYANIVSLQDFIQQKSLGLRDRQARRALEAPMHFTNNHVHSSSSASCEQLDEEETCVICMEVIRKAVKKTLNCKHSFCRGCLKKAFVYKPVCPTCGALYGTLKGTQPEGGEMSCSNQTSSLPGYEKFGTITVRYNIPSGIQKEDHPNPGQTYGGASRVAYLPDSPEGQKVKELLQRAFKLRLIFTVGQSSTSGRENVVTWNDIHHKTSISGGPTCYGYPDPDYLKRVQEELKLKGVE</sequence>
<dbReference type="AlphaFoldDB" id="A0A8C5FIP5"/>
<keyword evidence="12" id="KW-1185">Reference proteome</keyword>
<dbReference type="InterPro" id="IPR039398">
    <property type="entry name" value="Deltex_fam"/>
</dbReference>
<evidence type="ECO:0000256" key="5">
    <source>
        <dbReference type="ARBA" id="ARBA00022723"/>
    </source>
</evidence>
<dbReference type="GO" id="GO:0061630">
    <property type="term" value="F:ubiquitin protein ligase activity"/>
    <property type="evidence" value="ECO:0007669"/>
    <property type="project" value="UniProtKB-UniRule"/>
</dbReference>
<keyword evidence="5 9" id="KW-0479">Metal-binding</keyword>
<gene>
    <name evidence="11" type="primary">si:dkey-3h3.3</name>
</gene>
<comment type="subcellular location">
    <subcellularLocation>
        <location evidence="9">Cytoplasm</location>
    </subcellularLocation>
</comment>
<dbReference type="GeneTree" id="ENSGT00940000154578"/>
<dbReference type="Gene3D" id="3.30.390.130">
    <property type="match status" value="1"/>
</dbReference>
<keyword evidence="9" id="KW-0963">Cytoplasm</keyword>